<dbReference type="AlphaFoldDB" id="A0A8H9LMQ5"/>
<feature type="transmembrane region" description="Helical" evidence="2">
    <location>
        <begin position="45"/>
        <end position="64"/>
    </location>
</feature>
<dbReference type="RefSeq" id="WP_141763705.1">
    <property type="nucleotide sequence ID" value="NZ_CP020567.1"/>
</dbReference>
<dbReference type="EMBL" id="BMUB01000008">
    <property type="protein sequence ID" value="GGU83579.1"/>
    <property type="molecule type" value="Genomic_DNA"/>
</dbReference>
<proteinExistence type="predicted"/>
<keyword evidence="2" id="KW-1133">Transmembrane helix</keyword>
<evidence type="ECO:0000313" key="4">
    <source>
        <dbReference type="Proteomes" id="UP000610124"/>
    </source>
</evidence>
<protein>
    <submittedName>
        <fullName evidence="3">Uncharacterized protein</fullName>
    </submittedName>
</protein>
<evidence type="ECO:0000256" key="2">
    <source>
        <dbReference type="SAM" id="Phobius"/>
    </source>
</evidence>
<accession>A0A8H9LMQ5</accession>
<keyword evidence="2" id="KW-0472">Membrane</keyword>
<evidence type="ECO:0000256" key="1">
    <source>
        <dbReference type="SAM" id="MobiDB-lite"/>
    </source>
</evidence>
<gene>
    <name evidence="3" type="ORF">GCM10010502_39610</name>
</gene>
<sequence length="90" mass="9469">MTTVSLSVPLPAPTVPPRQEVPSFPPIRRGCGGWHRWRRAVRRRAGVPALVLLAVAAALALGPARAGLPPPSEGAVGRTGCQSRIPEDHP</sequence>
<name>A0A8H9LMQ5_KITAU</name>
<comment type="caution">
    <text evidence="3">The sequence shown here is derived from an EMBL/GenBank/DDBJ whole genome shotgun (WGS) entry which is preliminary data.</text>
</comment>
<organism evidence="3 4">
    <name type="scientific">Kitasatospora aureofaciens</name>
    <name type="common">Streptomyces aureofaciens</name>
    <dbReference type="NCBI Taxonomy" id="1894"/>
    <lineage>
        <taxon>Bacteria</taxon>
        <taxon>Bacillati</taxon>
        <taxon>Actinomycetota</taxon>
        <taxon>Actinomycetes</taxon>
        <taxon>Kitasatosporales</taxon>
        <taxon>Streptomycetaceae</taxon>
        <taxon>Kitasatospora</taxon>
    </lineage>
</organism>
<feature type="region of interest" description="Disordered" evidence="1">
    <location>
        <begin position="1"/>
        <end position="26"/>
    </location>
</feature>
<reference evidence="3" key="1">
    <citation type="journal article" date="2014" name="Int. J. Syst. Evol. Microbiol.">
        <title>Complete genome sequence of Corynebacterium casei LMG S-19264T (=DSM 44701T), isolated from a smear-ripened cheese.</title>
        <authorList>
            <consortium name="US DOE Joint Genome Institute (JGI-PGF)"/>
            <person name="Walter F."/>
            <person name="Albersmeier A."/>
            <person name="Kalinowski J."/>
            <person name="Ruckert C."/>
        </authorList>
    </citation>
    <scope>NUCLEOTIDE SEQUENCE</scope>
    <source>
        <strain evidence="3">JCM 4434</strain>
    </source>
</reference>
<keyword evidence="2" id="KW-0812">Transmembrane</keyword>
<feature type="region of interest" description="Disordered" evidence="1">
    <location>
        <begin position="64"/>
        <end position="90"/>
    </location>
</feature>
<dbReference type="Proteomes" id="UP000610124">
    <property type="component" value="Unassembled WGS sequence"/>
</dbReference>
<reference evidence="3" key="2">
    <citation type="submission" date="2020-09" db="EMBL/GenBank/DDBJ databases">
        <authorList>
            <person name="Sun Q."/>
            <person name="Ohkuma M."/>
        </authorList>
    </citation>
    <scope>NUCLEOTIDE SEQUENCE</scope>
    <source>
        <strain evidence="3">JCM 4434</strain>
    </source>
</reference>
<evidence type="ECO:0000313" key="3">
    <source>
        <dbReference type="EMBL" id="GGU83579.1"/>
    </source>
</evidence>